<evidence type="ECO:0000313" key="3">
    <source>
        <dbReference type="Proteomes" id="UP000886841"/>
    </source>
</evidence>
<dbReference type="PANTHER" id="PTHR30344:SF1">
    <property type="entry name" value="6-PHOSPHOGLUCONOLACTONASE"/>
    <property type="match status" value="1"/>
</dbReference>
<dbReference type="EMBL" id="DVHU01000084">
    <property type="protein sequence ID" value="HIR93643.1"/>
    <property type="molecule type" value="Genomic_DNA"/>
</dbReference>
<evidence type="ECO:0000313" key="2">
    <source>
        <dbReference type="EMBL" id="HIR93643.1"/>
    </source>
</evidence>
<evidence type="ECO:0000256" key="1">
    <source>
        <dbReference type="ARBA" id="ARBA00005564"/>
    </source>
</evidence>
<sequence>YDPETLELVQKQCIATVPESEIYGRNKKEFFDCTHPSDIRIHPKGKVLYICNRGNDTVASFSINKEGSLTLVERIPSGGNWPWSCCCDTQANYFYVSNKLNGSVAIFEMGIDGKLSDTGWDTAVERPICIQTLQI</sequence>
<feature type="non-terminal residue" evidence="2">
    <location>
        <position position="1"/>
    </location>
</feature>
<dbReference type="InterPro" id="IPR015943">
    <property type="entry name" value="WD40/YVTN_repeat-like_dom_sf"/>
</dbReference>
<dbReference type="GO" id="GO:0005829">
    <property type="term" value="C:cytosol"/>
    <property type="evidence" value="ECO:0007669"/>
    <property type="project" value="TreeGrafter"/>
</dbReference>
<dbReference type="GO" id="GO:0017057">
    <property type="term" value="F:6-phosphogluconolactonase activity"/>
    <property type="evidence" value="ECO:0007669"/>
    <property type="project" value="TreeGrafter"/>
</dbReference>
<dbReference type="Gene3D" id="2.130.10.10">
    <property type="entry name" value="YVTN repeat-like/Quinoprotein amine dehydrogenase"/>
    <property type="match status" value="1"/>
</dbReference>
<reference evidence="2" key="1">
    <citation type="submission" date="2020-10" db="EMBL/GenBank/DDBJ databases">
        <authorList>
            <person name="Gilroy R."/>
        </authorList>
    </citation>
    <scope>NUCLEOTIDE SEQUENCE</scope>
    <source>
        <strain evidence="2">ChiSxjej1B13-7041</strain>
    </source>
</reference>
<reference evidence="2" key="2">
    <citation type="journal article" date="2021" name="PeerJ">
        <title>Extensive microbial diversity within the chicken gut microbiome revealed by metagenomics and culture.</title>
        <authorList>
            <person name="Gilroy R."/>
            <person name="Ravi A."/>
            <person name="Getino M."/>
            <person name="Pursley I."/>
            <person name="Horton D.L."/>
            <person name="Alikhan N.F."/>
            <person name="Baker D."/>
            <person name="Gharbi K."/>
            <person name="Hall N."/>
            <person name="Watson M."/>
            <person name="Adriaenssens E.M."/>
            <person name="Foster-Nyarko E."/>
            <person name="Jarju S."/>
            <person name="Secka A."/>
            <person name="Antonio M."/>
            <person name="Oren A."/>
            <person name="Chaudhuri R.R."/>
            <person name="La Ragione R."/>
            <person name="Hildebrand F."/>
            <person name="Pallen M.J."/>
        </authorList>
    </citation>
    <scope>NUCLEOTIDE SEQUENCE</scope>
    <source>
        <strain evidence="2">ChiSxjej1B13-7041</strain>
    </source>
</reference>
<dbReference type="SUPFAM" id="SSF51004">
    <property type="entry name" value="C-terminal (heme d1) domain of cytochrome cd1-nitrite reductase"/>
    <property type="match status" value="1"/>
</dbReference>
<dbReference type="AlphaFoldDB" id="A0A9D1JG53"/>
<gene>
    <name evidence="2" type="ORF">IAB98_09525</name>
</gene>
<dbReference type="PANTHER" id="PTHR30344">
    <property type="entry name" value="6-PHOSPHOGLUCONOLACTONASE-RELATED"/>
    <property type="match status" value="1"/>
</dbReference>
<accession>A0A9D1JG53</accession>
<dbReference type="Pfam" id="PF10282">
    <property type="entry name" value="Lactonase"/>
    <property type="match status" value="1"/>
</dbReference>
<organism evidence="2 3">
    <name type="scientific">Candidatus Egerieimonas intestinavium</name>
    <dbReference type="NCBI Taxonomy" id="2840777"/>
    <lineage>
        <taxon>Bacteria</taxon>
        <taxon>Bacillati</taxon>
        <taxon>Bacillota</taxon>
        <taxon>Clostridia</taxon>
        <taxon>Lachnospirales</taxon>
        <taxon>Lachnospiraceae</taxon>
        <taxon>Lachnospiraceae incertae sedis</taxon>
        <taxon>Candidatus Egerieimonas</taxon>
    </lineage>
</organism>
<comment type="similarity">
    <text evidence="1">Belongs to the cycloisomerase 2 family.</text>
</comment>
<name>A0A9D1JG53_9FIRM</name>
<dbReference type="InterPro" id="IPR050282">
    <property type="entry name" value="Cycloisomerase_2"/>
</dbReference>
<proteinExistence type="inferred from homology"/>
<protein>
    <submittedName>
        <fullName evidence="2">Beta-propeller fold lactonase family protein</fullName>
    </submittedName>
</protein>
<comment type="caution">
    <text evidence="2">The sequence shown here is derived from an EMBL/GenBank/DDBJ whole genome shotgun (WGS) entry which is preliminary data.</text>
</comment>
<dbReference type="InterPro" id="IPR011048">
    <property type="entry name" value="Haem_d1_sf"/>
</dbReference>
<dbReference type="Proteomes" id="UP000886841">
    <property type="component" value="Unassembled WGS sequence"/>
</dbReference>
<dbReference type="InterPro" id="IPR019405">
    <property type="entry name" value="Lactonase_7-beta_prop"/>
</dbReference>